<dbReference type="Pfam" id="PF01527">
    <property type="entry name" value="HTH_Tnp_1"/>
    <property type="match status" value="1"/>
</dbReference>
<dbReference type="AlphaFoldDB" id="A0A5E7G1D3"/>
<dbReference type="EMBL" id="CABVHU010000049">
    <property type="protein sequence ID" value="VVO45395.1"/>
    <property type="molecule type" value="Genomic_DNA"/>
</dbReference>
<dbReference type="SUPFAM" id="SSF48295">
    <property type="entry name" value="TrpR-like"/>
    <property type="match status" value="1"/>
</dbReference>
<dbReference type="InterPro" id="IPR010921">
    <property type="entry name" value="Trp_repressor/repl_initiator"/>
</dbReference>
<proteinExistence type="inferred from homology"/>
<evidence type="ECO:0000256" key="2">
    <source>
        <dbReference type="SAM" id="MobiDB-lite"/>
    </source>
</evidence>
<comment type="similarity">
    <text evidence="1">Belongs to the transposase 8 family.</text>
</comment>
<feature type="region of interest" description="Disordered" evidence="2">
    <location>
        <begin position="107"/>
        <end position="135"/>
    </location>
</feature>
<accession>A0A5E7G1D3</accession>
<dbReference type="PANTHER" id="PTHR33795:SF1">
    <property type="entry name" value="INSERTION ELEMENT IS150 PROTEIN INSJ"/>
    <property type="match status" value="1"/>
</dbReference>
<protein>
    <submittedName>
        <fullName evidence="3">IS3 family transposase ISPsy8</fullName>
    </submittedName>
</protein>
<gene>
    <name evidence="3" type="ORF">PS833_06684</name>
</gene>
<evidence type="ECO:0000313" key="4">
    <source>
        <dbReference type="Proteomes" id="UP000409037"/>
    </source>
</evidence>
<dbReference type="InterPro" id="IPR009057">
    <property type="entry name" value="Homeodomain-like_sf"/>
</dbReference>
<dbReference type="Gene3D" id="1.10.10.10">
    <property type="entry name" value="Winged helix-like DNA-binding domain superfamily/Winged helix DNA-binding domain"/>
    <property type="match status" value="2"/>
</dbReference>
<evidence type="ECO:0000256" key="1">
    <source>
        <dbReference type="ARBA" id="ARBA00009964"/>
    </source>
</evidence>
<dbReference type="InterPro" id="IPR052057">
    <property type="entry name" value="IS150/IS1296_orfA-like"/>
</dbReference>
<organism evidence="3 4">
    <name type="scientific">Pseudomonas fluorescens</name>
    <dbReference type="NCBI Taxonomy" id="294"/>
    <lineage>
        <taxon>Bacteria</taxon>
        <taxon>Pseudomonadati</taxon>
        <taxon>Pseudomonadota</taxon>
        <taxon>Gammaproteobacteria</taxon>
        <taxon>Pseudomonadales</taxon>
        <taxon>Pseudomonadaceae</taxon>
        <taxon>Pseudomonas</taxon>
    </lineage>
</organism>
<evidence type="ECO:0000313" key="3">
    <source>
        <dbReference type="EMBL" id="VVO45395.1"/>
    </source>
</evidence>
<sequence length="175" mass="19986">MGKYSVQFKITAVEAYINGDDGFRKIANRYSIDCSLLRRWVAAFQARGSAGLRANGHHYSAVFKLSVVECMHKERLSCREAATRFGLGQSSQVGIWERQYYSGGLDVPKRKKTVSMPKKSPVPPQSPFVDDDSKSREQLKAELEYLRMENAYLKKLEEIREAPNRSRPPKKKRSP</sequence>
<dbReference type="InterPro" id="IPR036388">
    <property type="entry name" value="WH-like_DNA-bd_sf"/>
</dbReference>
<name>A0A5E7G1D3_PSEFL</name>
<dbReference type="GO" id="GO:0043565">
    <property type="term" value="F:sequence-specific DNA binding"/>
    <property type="evidence" value="ECO:0007669"/>
    <property type="project" value="InterPro"/>
</dbReference>
<reference evidence="3 4" key="1">
    <citation type="submission" date="2019-09" db="EMBL/GenBank/DDBJ databases">
        <authorList>
            <person name="Chandra G."/>
            <person name="Truman W A."/>
        </authorList>
    </citation>
    <scope>NUCLEOTIDE SEQUENCE [LARGE SCALE GENOMIC DNA]</scope>
    <source>
        <strain evidence="3">PS833</strain>
    </source>
</reference>
<dbReference type="SUPFAM" id="SSF46689">
    <property type="entry name" value="Homeodomain-like"/>
    <property type="match status" value="1"/>
</dbReference>
<dbReference type="PANTHER" id="PTHR33795">
    <property type="entry name" value="INSERTION ELEMENT IS150 PROTEIN INSJ"/>
    <property type="match status" value="1"/>
</dbReference>
<dbReference type="Proteomes" id="UP000409037">
    <property type="component" value="Unassembled WGS sequence"/>
</dbReference>
<dbReference type="InterPro" id="IPR002514">
    <property type="entry name" value="Transposase_8"/>
</dbReference>